<dbReference type="PANTHER" id="PTHR47933">
    <property type="entry name" value="PENTATRICOPEPTIDE REPEAT-CONTAINING PROTEIN 1, MITOCHONDRIAL"/>
    <property type="match status" value="1"/>
</dbReference>
<evidence type="ECO:0000256" key="2">
    <source>
        <dbReference type="SAM" id="Coils"/>
    </source>
</evidence>
<feature type="region of interest" description="Disordered" evidence="3">
    <location>
        <begin position="856"/>
        <end position="909"/>
    </location>
</feature>
<evidence type="ECO:0000313" key="4">
    <source>
        <dbReference type="EMBL" id="KIW71437.1"/>
    </source>
</evidence>
<dbReference type="Proteomes" id="UP000054266">
    <property type="component" value="Unassembled WGS sequence"/>
</dbReference>
<dbReference type="HOGENOM" id="CLU_331541_0_0_1"/>
<proteinExistence type="predicted"/>
<gene>
    <name evidence="4" type="ORF">PV04_03606</name>
</gene>
<evidence type="ECO:0000313" key="5">
    <source>
        <dbReference type="Proteomes" id="UP000054266"/>
    </source>
</evidence>
<dbReference type="Gene3D" id="1.25.40.10">
    <property type="entry name" value="Tetratricopeptide repeat domain"/>
    <property type="match status" value="1"/>
</dbReference>
<evidence type="ECO:0000256" key="3">
    <source>
        <dbReference type="SAM" id="MobiDB-lite"/>
    </source>
</evidence>
<dbReference type="InterPro" id="IPR011990">
    <property type="entry name" value="TPR-like_helical_dom_sf"/>
</dbReference>
<dbReference type="GO" id="GO:0003729">
    <property type="term" value="F:mRNA binding"/>
    <property type="evidence" value="ECO:0007669"/>
    <property type="project" value="TreeGrafter"/>
</dbReference>
<dbReference type="STRING" id="5601.A0A0D2EAX6"/>
<dbReference type="AlphaFoldDB" id="A0A0D2EAX6"/>
<dbReference type="PANTHER" id="PTHR47933:SF11">
    <property type="entry name" value="PENTATRICOPEPTIDE REPEAT-CONTAINING PROTEIN 2"/>
    <property type="match status" value="1"/>
</dbReference>
<keyword evidence="2" id="KW-0175">Coiled coil</keyword>
<dbReference type="InterPro" id="IPR051240">
    <property type="entry name" value="Mito_RNA-Proc/Resp"/>
</dbReference>
<name>A0A0D2EAX6_9EURO</name>
<keyword evidence="1" id="KW-0677">Repeat</keyword>
<keyword evidence="5" id="KW-1185">Reference proteome</keyword>
<feature type="coiled-coil region" evidence="2">
    <location>
        <begin position="197"/>
        <end position="224"/>
    </location>
</feature>
<reference evidence="4 5" key="1">
    <citation type="submission" date="2015-01" db="EMBL/GenBank/DDBJ databases">
        <title>The Genome Sequence of Capronia semiimmersa CBS27337.</title>
        <authorList>
            <consortium name="The Broad Institute Genomics Platform"/>
            <person name="Cuomo C."/>
            <person name="de Hoog S."/>
            <person name="Gorbushina A."/>
            <person name="Stielow B."/>
            <person name="Teixiera M."/>
            <person name="Abouelleil A."/>
            <person name="Chapman S.B."/>
            <person name="Priest M."/>
            <person name="Young S.K."/>
            <person name="Wortman J."/>
            <person name="Nusbaum C."/>
            <person name="Birren B."/>
        </authorList>
    </citation>
    <scope>NUCLEOTIDE SEQUENCE [LARGE SCALE GENOMIC DNA]</scope>
    <source>
        <strain evidence="4 5">CBS 27337</strain>
    </source>
</reference>
<feature type="compositionally biased region" description="Polar residues" evidence="3">
    <location>
        <begin position="880"/>
        <end position="890"/>
    </location>
</feature>
<feature type="region of interest" description="Disordered" evidence="3">
    <location>
        <begin position="822"/>
        <end position="841"/>
    </location>
</feature>
<organism evidence="4 5">
    <name type="scientific">Phialophora macrospora</name>
    <dbReference type="NCBI Taxonomy" id="1851006"/>
    <lineage>
        <taxon>Eukaryota</taxon>
        <taxon>Fungi</taxon>
        <taxon>Dikarya</taxon>
        <taxon>Ascomycota</taxon>
        <taxon>Pezizomycotina</taxon>
        <taxon>Eurotiomycetes</taxon>
        <taxon>Chaetothyriomycetidae</taxon>
        <taxon>Chaetothyriales</taxon>
        <taxon>Herpotrichiellaceae</taxon>
        <taxon>Phialophora</taxon>
    </lineage>
</organism>
<accession>A0A0D2EAX6</accession>
<protein>
    <recommendedName>
        <fullName evidence="6">Pentacotripeptide-repeat region of PRORP domain-containing protein</fullName>
    </recommendedName>
</protein>
<dbReference type="EMBL" id="KN846957">
    <property type="protein sequence ID" value="KIW71437.1"/>
    <property type="molecule type" value="Genomic_DNA"/>
</dbReference>
<sequence>MHRPSKIVGCNSLPKPSSIAPYTFTICDFLAPAVKANSDLVSRSRRRGYVADYRRDPEAGEIFYIALSQATKCHPRRPSITRAFSLPTTSARWRREGEQEKGGGISWTQRRSISQCVDMPPQHATGSERAAKRLRRKNDVAGWDFFDSNTLEFARKSRLPLAFFHDLNILRKRVGSKTAEQVKHDGPRSPQALLKEQMELMNSVRQLEEKLAKAKTSLNDSLRKNLEARGQLATSSSTVAEHPRVVLSRGDYKNLVDLYFHTHTSRFDPESPHSSPTPTILEDYAFKLSEDFAPPQAYAEFYEDEAYESPLKEVERMIRSRQIREVSAFKAFVDLLLDDRSSNAALFKAYKKLPQPGVTFLPKGTIRVFLQRMSTPWQKSEKSMIRYLALIDDMQKANLPISRAEWASAIYLAGRSFSKVTDTEVNAAMRLWKQMEQEAGVKAHHVTFNILFDIAVRANKFPLAQMILKEMHDRGLQLNRLGRVSIIYYHGLRGDGDAVRKAYRDFVDAGEIVDTLVLNCVMAALYNAQEPAAAEQIYERMKSLHVNTRRETRADGSIAYYRQYPGPGSEVIDRELAANSLHRTLLFSRRLKDILPEHHTALQEIIPLRPDHVTYRTMISYHANVSGNLNRITVLISEMSELFGLPLQSIHYQLLFKGFALHGATRNPDATWSLKRLNLAWDSCRQEIKDGQLARRRAKVATDFSMPQLPSIRVINEAGSGEVPAQPSTQFKRLSEWDDFVLDLAAFPRERRKHIERIHAELFDEEHEKKERLIRHPFFRLPAKESAPQKQEHYYPLGDMKLDEQEGEYVLPSPILAIDPSSTEFSDPFFPNQTASEDPNLQRSALDTNEALAVTEVPGNDQSLLSSSEGESSRNGESPTFESQPEQANGTRPEDEDERDSQPIPTNSKYQVEATRALVCWLLRAYANATGSRSQVEEVWNSVRKLWRNRDPNDQASVIRVLRRCLRNCDRYGPPM</sequence>
<feature type="compositionally biased region" description="Low complexity" evidence="3">
    <location>
        <begin position="863"/>
        <end position="878"/>
    </location>
</feature>
<evidence type="ECO:0008006" key="6">
    <source>
        <dbReference type="Google" id="ProtNLM"/>
    </source>
</evidence>
<evidence type="ECO:0000256" key="1">
    <source>
        <dbReference type="ARBA" id="ARBA00022737"/>
    </source>
</evidence>